<proteinExistence type="predicted"/>
<organism evidence="1">
    <name type="scientific">Hexamita inflata</name>
    <dbReference type="NCBI Taxonomy" id="28002"/>
    <lineage>
        <taxon>Eukaryota</taxon>
        <taxon>Metamonada</taxon>
        <taxon>Diplomonadida</taxon>
        <taxon>Hexamitidae</taxon>
        <taxon>Hexamitinae</taxon>
        <taxon>Hexamita</taxon>
    </lineage>
</organism>
<dbReference type="Proteomes" id="UP001642409">
    <property type="component" value="Unassembled WGS sequence"/>
</dbReference>
<reference evidence="1" key="1">
    <citation type="submission" date="2023-06" db="EMBL/GenBank/DDBJ databases">
        <authorList>
            <person name="Kurt Z."/>
        </authorList>
    </citation>
    <scope>NUCLEOTIDE SEQUENCE</scope>
</reference>
<name>A0AA86PAZ9_9EUKA</name>
<evidence type="ECO:0000313" key="2">
    <source>
        <dbReference type="EMBL" id="CAL5973859.1"/>
    </source>
</evidence>
<evidence type="ECO:0000313" key="1">
    <source>
        <dbReference type="EMBL" id="CAI9933395.1"/>
    </source>
</evidence>
<accession>A0AA86PAZ9</accession>
<keyword evidence="3" id="KW-1185">Reference proteome</keyword>
<comment type="caution">
    <text evidence="1">The sequence shown here is derived from an EMBL/GenBank/DDBJ whole genome shotgun (WGS) entry which is preliminary data.</text>
</comment>
<reference evidence="2 3" key="2">
    <citation type="submission" date="2024-07" db="EMBL/GenBank/DDBJ databases">
        <authorList>
            <person name="Akdeniz Z."/>
        </authorList>
    </citation>
    <scope>NUCLEOTIDE SEQUENCE [LARGE SCALE GENOMIC DNA]</scope>
</reference>
<evidence type="ECO:0000313" key="3">
    <source>
        <dbReference type="Proteomes" id="UP001642409"/>
    </source>
</evidence>
<dbReference type="EMBL" id="CAXDID020000004">
    <property type="protein sequence ID" value="CAL5973859.1"/>
    <property type="molecule type" value="Genomic_DNA"/>
</dbReference>
<dbReference type="AlphaFoldDB" id="A0AA86PAZ9"/>
<protein>
    <submittedName>
        <fullName evidence="1">Uncharacterized protein</fullName>
    </submittedName>
</protein>
<sequence length="573" mass="60253">MFFAQILSYQVFSIAEFDFCYNFVFQSPFQQKMQLVLTEQFTFDNVRIRDLCTRTESVLFQSVNQSSFSVRIDAEFDLGQNPFSLFYYILSNVTVVDTEINMKLSNSNNQDFAFLVATVPEYSIEIRGSSFQFETKSPISSFYGIANNLTELLTVNRSTFTFICSTTISKFYGISSQVNNLIVQNSSFSITTSASTSCGFVSLILGTSTFKNLTVSGALSGVNTYGFIYENRGACSIQNITYSLITSGSASNCGFVQLTTGSGVVSTSSITFVGFANSQMISEPASYSGTCPCITGSSLQSGLCYCAAGSLPISNNCSCTTPNAVVVNKVCVCGVNATNSSNVCTCPTGSTLINGICQCSATYAFPVSGVCVCPTGSVLTNGVCVCTTKNAFPVSGVCKCGTNATNSSNSCVCPTGSSLISGVCKCATTNAFPVSGACACATYATNASNMCTCPTNSIVSSGACVCQPLYSTMTSGVCQCTPTGSTMVGSTCTCPPRATISASTCVCVAGASLSGNSCVCNTDYSWSWLPQGNAWCTNFNLCCTKCMGKTGDNWGCSDDKYHTCTDSGTTVLA</sequence>
<dbReference type="EMBL" id="CATOUU010000531">
    <property type="protein sequence ID" value="CAI9933395.1"/>
    <property type="molecule type" value="Genomic_DNA"/>
</dbReference>
<gene>
    <name evidence="1" type="ORF">HINF_LOCUS21040</name>
    <name evidence="2" type="ORF">HINF_LOCUS2586</name>
</gene>